<accession>A0ABP8J923</accession>
<dbReference type="EMBL" id="BAABFX010000005">
    <property type="protein sequence ID" value="GAA4386993.1"/>
    <property type="molecule type" value="Genomic_DNA"/>
</dbReference>
<evidence type="ECO:0000256" key="7">
    <source>
        <dbReference type="ARBA" id="ARBA00022825"/>
    </source>
</evidence>
<comment type="subcellular location">
    <subcellularLocation>
        <location evidence="1">Secreted</location>
    </subcellularLocation>
</comment>
<keyword evidence="5" id="KW-0732">Signal</keyword>
<protein>
    <submittedName>
        <fullName evidence="14">S8 family serine peptidase</fullName>
    </submittedName>
</protein>
<evidence type="ECO:0000259" key="12">
    <source>
        <dbReference type="Pfam" id="PF05922"/>
    </source>
</evidence>
<comment type="caution">
    <text evidence="14">The sequence shown here is derived from an EMBL/GenBank/DDBJ whole genome shotgun (WGS) entry which is preliminary data.</text>
</comment>
<proteinExistence type="inferred from homology"/>
<dbReference type="Gene3D" id="3.40.50.200">
    <property type="entry name" value="Peptidase S8/S53 domain"/>
    <property type="match status" value="1"/>
</dbReference>
<feature type="domain" description="Inhibitor I9" evidence="12">
    <location>
        <begin position="152"/>
        <end position="212"/>
    </location>
</feature>
<dbReference type="InterPro" id="IPR003137">
    <property type="entry name" value="PA_domain"/>
</dbReference>
<dbReference type="InterPro" id="IPR015500">
    <property type="entry name" value="Peptidase_S8_subtilisin-rel"/>
</dbReference>
<dbReference type="InterPro" id="IPR041469">
    <property type="entry name" value="Subtilisin-like_FN3"/>
</dbReference>
<feature type="domain" description="Subtilisin-like protease fibronectin type-III" evidence="13">
    <location>
        <begin position="731"/>
        <end position="814"/>
    </location>
</feature>
<evidence type="ECO:0000259" key="10">
    <source>
        <dbReference type="Pfam" id="PF00082"/>
    </source>
</evidence>
<evidence type="ECO:0000256" key="4">
    <source>
        <dbReference type="ARBA" id="ARBA00022670"/>
    </source>
</evidence>
<feature type="domain" description="PA" evidence="11">
    <location>
        <begin position="498"/>
        <end position="562"/>
    </location>
</feature>
<comment type="similarity">
    <text evidence="2 9">Belongs to the peptidase S8 family.</text>
</comment>
<keyword evidence="6 9" id="KW-0378">Hydrolase</keyword>
<dbReference type="Gene3D" id="3.50.30.30">
    <property type="match status" value="1"/>
</dbReference>
<dbReference type="InterPro" id="IPR034197">
    <property type="entry name" value="Peptidases_S8_3"/>
</dbReference>
<evidence type="ECO:0000256" key="6">
    <source>
        <dbReference type="ARBA" id="ARBA00022801"/>
    </source>
</evidence>
<dbReference type="InterPro" id="IPR045051">
    <property type="entry name" value="SBT"/>
</dbReference>
<dbReference type="Pfam" id="PF00082">
    <property type="entry name" value="Peptidase_S8"/>
    <property type="match status" value="1"/>
</dbReference>
<organism evidence="14 15">
    <name type="scientific">Ornithinibacter aureus</name>
    <dbReference type="NCBI Taxonomy" id="622664"/>
    <lineage>
        <taxon>Bacteria</taxon>
        <taxon>Bacillati</taxon>
        <taxon>Actinomycetota</taxon>
        <taxon>Actinomycetes</taxon>
        <taxon>Micrococcales</taxon>
        <taxon>Intrasporangiaceae</taxon>
        <taxon>Ornithinibacter</taxon>
    </lineage>
</organism>
<dbReference type="SUPFAM" id="SSF52025">
    <property type="entry name" value="PA domain"/>
    <property type="match status" value="1"/>
</dbReference>
<feature type="active site" description="Charge relay system" evidence="9">
    <location>
        <position position="328"/>
    </location>
</feature>
<dbReference type="PROSITE" id="PS51892">
    <property type="entry name" value="SUBTILASE"/>
    <property type="match status" value="1"/>
</dbReference>
<evidence type="ECO:0000256" key="3">
    <source>
        <dbReference type="ARBA" id="ARBA00022525"/>
    </source>
</evidence>
<dbReference type="Gene3D" id="2.60.40.2310">
    <property type="match status" value="1"/>
</dbReference>
<evidence type="ECO:0000313" key="15">
    <source>
        <dbReference type="Proteomes" id="UP001500390"/>
    </source>
</evidence>
<evidence type="ECO:0000259" key="11">
    <source>
        <dbReference type="Pfam" id="PF02225"/>
    </source>
</evidence>
<evidence type="ECO:0000256" key="8">
    <source>
        <dbReference type="ARBA" id="ARBA00023180"/>
    </source>
</evidence>
<dbReference type="CDD" id="cd04852">
    <property type="entry name" value="Peptidases_S8_3"/>
    <property type="match status" value="1"/>
</dbReference>
<keyword evidence="4 9" id="KW-0645">Protease</keyword>
<dbReference type="SUPFAM" id="SSF52743">
    <property type="entry name" value="Subtilisin-like"/>
    <property type="match status" value="1"/>
</dbReference>
<dbReference type="InterPro" id="IPR023827">
    <property type="entry name" value="Peptidase_S8_Asp-AS"/>
</dbReference>
<keyword evidence="15" id="KW-1185">Reference proteome</keyword>
<gene>
    <name evidence="14" type="ORF">GCM10023153_01080</name>
</gene>
<dbReference type="PROSITE" id="PS00136">
    <property type="entry name" value="SUBTILASE_ASP"/>
    <property type="match status" value="1"/>
</dbReference>
<dbReference type="Pfam" id="PF17766">
    <property type="entry name" value="fn3_6"/>
    <property type="match status" value="1"/>
</dbReference>
<feature type="active site" description="Charge relay system" evidence="9">
    <location>
        <position position="646"/>
    </location>
</feature>
<feature type="domain" description="Peptidase S8/S53" evidence="10">
    <location>
        <begin position="241"/>
        <end position="681"/>
    </location>
</feature>
<dbReference type="Pfam" id="PF02225">
    <property type="entry name" value="PA"/>
    <property type="match status" value="1"/>
</dbReference>
<dbReference type="PRINTS" id="PR00723">
    <property type="entry name" value="SUBTILISIN"/>
</dbReference>
<sequence length="1142" mass="114403">MREGARWGPTWCPGSPSGLVARRNHVARHTSSIRPLAVTTAVIAVVLAGGLASTAQASPAAGSAPDPSRFTTSAITAVESQFDAAKSASGKVAQSDPALLKRTDDAVVAVMVKLDLDPVASYTGGVKGLKATSPAATKKPLEANKAAVAAYTKHANAVVASAAKDIRKAVPAAKVGRSFTTAFGGVAVRLPANKAKDLLAVDGVVAVQSDTLEQLQTDSSPRFVGATKVWPSLGGSSTAAEGVLVGILDSGIWPEHPSLADPGIDPPDGGPFACEFGDGSAGLGDEFTCNDKLVGAHVFLDTYLAATGAVPGEYCNASGCSARDADGHGTHTATTAAGSPVASATVLGVDRGAVSGIAPGASVIAYRVCLDQGCYSSDSVDAVQQAIIDGVDVINFSISGGANPYTDPVELSFLDATAAGISVNASAGNDGPGAATANHGGPWVTTVGASTSDRHFESRLTLTGASGATLSKVGSTITAGVSGLPVVLPTEVPFYTGGALCQTAFPAGSLTGKVVVCTRGGNGRIAKGYNASLGGASGMIMLNATERGTMTDNHFVPTVHLDSPNDDVVAFLAANPGATATWAAGAPATVRGDVMAGFSSRGPLGDFLKPDITAPGVQILAGHTPTPLTPDGGPPGQLFQAIAGTSMSSPHLAGAAALVKAAHPTWTPGQIKSALMTSSTQDVLKEDGVTPADPFDRGAGSMRVDAAVAAVATISETPHNLYGVAAMDRIDLNLPSIQANPLPGAITTQRTLTNTTTRDQPFKASATGANGLKVSVSPTSFSVPAGGTRTITITVDGTAAPDGWAFGQVTLRSTAKRTPGIVLPVTARVADSVVPMTHTCEPTDLARNQDAACTVTLTNNSAAPAPVNLSLAAPSRVDISSVSAPATGTSSGFTWSGTLTPALPPTITSVAAIPAGQTPAGGYLPLSAFGIAPISGMGDESIVNFNVPSFSYGSEVYTRIGVVSNGYVVIGGGTAADVDYVAAPIPSTNRPNNIVAPFWSDLNPGASGAVRIGSLTDGTTTWLVVDYAAVPTYSQGLANTFQVWIETGAGEDVTIAHEAMAGAGVDGLSQGAENRDGTSGAAYVGGEGSTWRVNATAPTPGGSVQITYHASSSRAGSYVLAPTATSPLVKGTISVPQTLRVG</sequence>
<evidence type="ECO:0000256" key="1">
    <source>
        <dbReference type="ARBA" id="ARBA00004613"/>
    </source>
</evidence>
<dbReference type="InterPro" id="IPR000209">
    <property type="entry name" value="Peptidase_S8/S53_dom"/>
</dbReference>
<dbReference type="CDD" id="cd02120">
    <property type="entry name" value="PA_subtilisin_like"/>
    <property type="match status" value="1"/>
</dbReference>
<dbReference type="Pfam" id="PF05922">
    <property type="entry name" value="Inhibitor_I9"/>
    <property type="match status" value="1"/>
</dbReference>
<name>A0ABP8J923_9MICO</name>
<keyword evidence="7 9" id="KW-0720">Serine protease</keyword>
<evidence type="ECO:0000256" key="9">
    <source>
        <dbReference type="PROSITE-ProRule" id="PRU01240"/>
    </source>
</evidence>
<evidence type="ECO:0000256" key="2">
    <source>
        <dbReference type="ARBA" id="ARBA00011073"/>
    </source>
</evidence>
<evidence type="ECO:0000313" key="14">
    <source>
        <dbReference type="EMBL" id="GAA4386993.1"/>
    </source>
</evidence>
<reference evidence="15" key="1">
    <citation type="journal article" date="2019" name="Int. J. Syst. Evol. Microbiol.">
        <title>The Global Catalogue of Microorganisms (GCM) 10K type strain sequencing project: providing services to taxonomists for standard genome sequencing and annotation.</title>
        <authorList>
            <consortium name="The Broad Institute Genomics Platform"/>
            <consortium name="The Broad Institute Genome Sequencing Center for Infectious Disease"/>
            <person name="Wu L."/>
            <person name="Ma J."/>
        </authorList>
    </citation>
    <scope>NUCLEOTIDE SEQUENCE [LARGE SCALE GENOMIC DNA]</scope>
    <source>
        <strain evidence="15">JCM 17738</strain>
    </source>
</reference>
<dbReference type="InterPro" id="IPR010259">
    <property type="entry name" value="S8pro/Inhibitor_I9"/>
</dbReference>
<evidence type="ECO:0000259" key="13">
    <source>
        <dbReference type="Pfam" id="PF17766"/>
    </source>
</evidence>
<keyword evidence="3" id="KW-0964">Secreted</keyword>
<keyword evidence="8" id="KW-0325">Glycoprotein</keyword>
<evidence type="ECO:0000256" key="5">
    <source>
        <dbReference type="ARBA" id="ARBA00022729"/>
    </source>
</evidence>
<dbReference type="InterPro" id="IPR036852">
    <property type="entry name" value="Peptidase_S8/S53_dom_sf"/>
</dbReference>
<dbReference type="Proteomes" id="UP001500390">
    <property type="component" value="Unassembled WGS sequence"/>
</dbReference>
<feature type="active site" description="Charge relay system" evidence="9">
    <location>
        <position position="249"/>
    </location>
</feature>
<dbReference type="PANTHER" id="PTHR10795">
    <property type="entry name" value="PROPROTEIN CONVERTASE SUBTILISIN/KEXIN"/>
    <property type="match status" value="1"/>
</dbReference>
<dbReference type="InterPro" id="IPR046450">
    <property type="entry name" value="PA_dom_sf"/>
</dbReference>